<feature type="transmembrane region" description="Helical" evidence="10">
    <location>
        <begin position="86"/>
        <end position="105"/>
    </location>
</feature>
<evidence type="ECO:0000256" key="3">
    <source>
        <dbReference type="ARBA" id="ARBA00022692"/>
    </source>
</evidence>
<dbReference type="Gene3D" id="1.20.1070.10">
    <property type="entry name" value="Rhodopsin 7-helix transmembrane proteins"/>
    <property type="match status" value="1"/>
</dbReference>
<dbReference type="PRINTS" id="PR00237">
    <property type="entry name" value="GPCRRHODOPSN"/>
</dbReference>
<keyword evidence="6 10" id="KW-0472">Membrane</keyword>
<evidence type="ECO:0000313" key="13">
    <source>
        <dbReference type="Proteomes" id="UP000265000"/>
    </source>
</evidence>
<comment type="subcellular location">
    <subcellularLocation>
        <location evidence="1">Cell membrane</location>
        <topology evidence="1">Multi-pass membrane protein</topology>
    </subcellularLocation>
</comment>
<evidence type="ECO:0000313" key="12">
    <source>
        <dbReference type="Ensembl" id="ENSFHEP00000020402.1"/>
    </source>
</evidence>
<reference evidence="12" key="1">
    <citation type="submission" date="2025-08" db="UniProtKB">
        <authorList>
            <consortium name="Ensembl"/>
        </authorList>
    </citation>
    <scope>IDENTIFICATION</scope>
</reference>
<keyword evidence="8 9" id="KW-0807">Transducer</keyword>
<feature type="transmembrane region" description="Helical" evidence="10">
    <location>
        <begin position="135"/>
        <end position="158"/>
    </location>
</feature>
<dbReference type="PANTHER" id="PTHR24249">
    <property type="entry name" value="HISTAMINE RECEPTOR-RELATED G-PROTEIN COUPLED RECEPTOR"/>
    <property type="match status" value="1"/>
</dbReference>
<dbReference type="SUPFAM" id="SSF81321">
    <property type="entry name" value="Family A G protein-coupled receptor-like"/>
    <property type="match status" value="1"/>
</dbReference>
<feature type="domain" description="G-protein coupled receptors family 1 profile" evidence="11">
    <location>
        <begin position="1"/>
        <end position="240"/>
    </location>
</feature>
<dbReference type="PROSITE" id="PS00237">
    <property type="entry name" value="G_PROTEIN_RECEP_F1_1"/>
    <property type="match status" value="1"/>
</dbReference>
<keyword evidence="3 9" id="KW-0812">Transmembrane</keyword>
<dbReference type="InterPro" id="IPR000276">
    <property type="entry name" value="GPCR_Rhodpsn"/>
</dbReference>
<feature type="transmembrane region" description="Helical" evidence="10">
    <location>
        <begin position="192"/>
        <end position="213"/>
    </location>
</feature>
<dbReference type="GeneTree" id="ENSGT01050000244823"/>
<dbReference type="Ensembl" id="ENSFHET00000035186.1">
    <property type="protein sequence ID" value="ENSFHEP00000020402.1"/>
    <property type="gene ID" value="ENSFHEG00000022323.1"/>
</dbReference>
<keyword evidence="4 10" id="KW-1133">Transmembrane helix</keyword>
<keyword evidence="7 9" id="KW-0675">Receptor</keyword>
<dbReference type="InterPro" id="IPR017452">
    <property type="entry name" value="GPCR_Rhodpsn_7TM"/>
</dbReference>
<feature type="transmembrane region" description="Helical" evidence="10">
    <location>
        <begin position="225"/>
        <end position="247"/>
    </location>
</feature>
<evidence type="ECO:0000256" key="5">
    <source>
        <dbReference type="ARBA" id="ARBA00023040"/>
    </source>
</evidence>
<dbReference type="InterPro" id="IPR050569">
    <property type="entry name" value="TAAR"/>
</dbReference>
<dbReference type="PROSITE" id="PS50262">
    <property type="entry name" value="G_PROTEIN_RECEP_F1_2"/>
    <property type="match status" value="1"/>
</dbReference>
<proteinExistence type="inferred from homology"/>
<reference evidence="12" key="2">
    <citation type="submission" date="2025-09" db="UniProtKB">
        <authorList>
            <consortium name="Ensembl"/>
        </authorList>
    </citation>
    <scope>IDENTIFICATION</scope>
</reference>
<accession>A0A3Q2Q3D2</accession>
<keyword evidence="5 9" id="KW-0297">G-protein coupled receptor</keyword>
<keyword evidence="13" id="KW-1185">Reference proteome</keyword>
<dbReference type="Proteomes" id="UP000265000">
    <property type="component" value="Unplaced"/>
</dbReference>
<evidence type="ECO:0000256" key="4">
    <source>
        <dbReference type="ARBA" id="ARBA00022989"/>
    </source>
</evidence>
<dbReference type="PANTHER" id="PTHR24249:SF381">
    <property type="entry name" value="TRACE AMINE ASSOCIATED RECEPTOR 19P-RELATED"/>
    <property type="match status" value="1"/>
</dbReference>
<evidence type="ECO:0000256" key="6">
    <source>
        <dbReference type="ARBA" id="ARBA00023136"/>
    </source>
</evidence>
<dbReference type="GO" id="GO:0005886">
    <property type="term" value="C:plasma membrane"/>
    <property type="evidence" value="ECO:0007669"/>
    <property type="project" value="UniProtKB-SubCell"/>
</dbReference>
<organism evidence="12 13">
    <name type="scientific">Fundulus heteroclitus</name>
    <name type="common">Killifish</name>
    <name type="synonym">Mummichog</name>
    <dbReference type="NCBI Taxonomy" id="8078"/>
    <lineage>
        <taxon>Eukaryota</taxon>
        <taxon>Metazoa</taxon>
        <taxon>Chordata</taxon>
        <taxon>Craniata</taxon>
        <taxon>Vertebrata</taxon>
        <taxon>Euteleostomi</taxon>
        <taxon>Actinopterygii</taxon>
        <taxon>Neopterygii</taxon>
        <taxon>Teleostei</taxon>
        <taxon>Neoteleostei</taxon>
        <taxon>Acanthomorphata</taxon>
        <taxon>Ovalentaria</taxon>
        <taxon>Atherinomorphae</taxon>
        <taxon>Cyprinodontiformes</taxon>
        <taxon>Fundulidae</taxon>
        <taxon>Fundulus</taxon>
    </lineage>
</organism>
<dbReference type="AlphaFoldDB" id="A0A3Q2Q3D2"/>
<feature type="transmembrane region" description="Helical" evidence="10">
    <location>
        <begin position="44"/>
        <end position="65"/>
    </location>
</feature>
<name>A0A3Q2Q3D2_FUNHE</name>
<feature type="transmembrane region" description="Helical" evidence="10">
    <location>
        <begin position="7"/>
        <end position="24"/>
    </location>
</feature>
<dbReference type="GO" id="GO:0001594">
    <property type="term" value="F:trace-amine receptor activity"/>
    <property type="evidence" value="ECO:0007669"/>
    <property type="project" value="TreeGrafter"/>
</dbReference>
<evidence type="ECO:0000256" key="9">
    <source>
        <dbReference type="RuleBase" id="RU000688"/>
    </source>
</evidence>
<evidence type="ECO:0000256" key="2">
    <source>
        <dbReference type="ARBA" id="ARBA00022475"/>
    </source>
</evidence>
<protein>
    <recommendedName>
        <fullName evidence="11">G-protein coupled receptors family 1 profile domain-containing protein</fullName>
    </recommendedName>
</protein>
<evidence type="ECO:0000256" key="1">
    <source>
        <dbReference type="ARBA" id="ARBA00004651"/>
    </source>
</evidence>
<sequence length="260" mass="29491">LHTPTNFLLLSLAVSDLLVGFLSMPGEIYRHTTCWFLGDTICFLYNYLCVVTTSASVGDMVLISIDRYMAICDPLHYQTRVTERRVKVCVCLCWLCSVVYSIVFIKDDLIKTGWNNSCYGECVTVVDVITATFDLVIIFIAPVTIIIVLYMRVFVVAVSQARAMRSQVTAIKMQLSVTTTANKSELKAARTLGVLVLVFLLCFCPYYCLSLAAEDSFSSSTMFTLYYLFYFNSSLNPMIYALFYPWFRKTVKLMVTLKIL</sequence>
<evidence type="ECO:0000259" key="11">
    <source>
        <dbReference type="PROSITE" id="PS50262"/>
    </source>
</evidence>
<evidence type="ECO:0000256" key="10">
    <source>
        <dbReference type="SAM" id="Phobius"/>
    </source>
</evidence>
<comment type="similarity">
    <text evidence="9">Belongs to the G-protein coupled receptor 1 family.</text>
</comment>
<dbReference type="Pfam" id="PF00001">
    <property type="entry name" value="7tm_1"/>
    <property type="match status" value="1"/>
</dbReference>
<evidence type="ECO:0000256" key="7">
    <source>
        <dbReference type="ARBA" id="ARBA00023170"/>
    </source>
</evidence>
<keyword evidence="2" id="KW-1003">Cell membrane</keyword>
<evidence type="ECO:0000256" key="8">
    <source>
        <dbReference type="ARBA" id="ARBA00023224"/>
    </source>
</evidence>